<evidence type="ECO:0000256" key="4">
    <source>
        <dbReference type="ARBA" id="ARBA00022679"/>
    </source>
</evidence>
<feature type="binding site" evidence="12">
    <location>
        <position position="139"/>
    </location>
    <ligand>
        <name>substrate</name>
    </ligand>
</feature>
<feature type="binding site" evidence="12">
    <location>
        <position position="58"/>
    </location>
    <ligand>
        <name>substrate</name>
    </ligand>
</feature>
<keyword evidence="14" id="KW-1185">Reference proteome</keyword>
<comment type="cofactor">
    <cofactor evidence="12">
        <name>Mg(2+)</name>
        <dbReference type="ChEBI" id="CHEBI:18420"/>
    </cofactor>
    <text evidence="12">Binds 1 Mg(2+) ion per subunit.</text>
</comment>
<sequence length="174" mass="18535">MTQPIYLVGARGCGKTTVGVALAQALGCNFVDTDHYLLTTTKMSVADIVAQEGWDGFRRRESGALQSVTAPGTVIATGGGMVLAESNRQFMREHGVVIYLRAPAQILASRLEAFPEEGQRPTLTGRPITDEIVEVLAAREALYNQAAHHVVDATRSPEEIVAAVLAALHTAHAS</sequence>
<evidence type="ECO:0000256" key="6">
    <source>
        <dbReference type="ARBA" id="ARBA00022741"/>
    </source>
</evidence>
<dbReference type="PROSITE" id="PS01128">
    <property type="entry name" value="SHIKIMATE_KINASE"/>
    <property type="match status" value="1"/>
</dbReference>
<keyword evidence="10 12" id="KW-0057">Aromatic amino acid biosynthesis</keyword>
<evidence type="ECO:0000256" key="5">
    <source>
        <dbReference type="ARBA" id="ARBA00022723"/>
    </source>
</evidence>
<evidence type="ECO:0000256" key="7">
    <source>
        <dbReference type="ARBA" id="ARBA00022777"/>
    </source>
</evidence>
<evidence type="ECO:0000256" key="11">
    <source>
        <dbReference type="ARBA" id="ARBA00048567"/>
    </source>
</evidence>
<name>A0A085GHX6_9ENTR</name>
<keyword evidence="2 12" id="KW-0963">Cytoplasm</keyword>
<keyword evidence="8 12" id="KW-0067">ATP-binding</keyword>
<feature type="binding site" evidence="12">
    <location>
        <position position="32"/>
    </location>
    <ligand>
        <name>Mg(2+)</name>
        <dbReference type="ChEBI" id="CHEBI:18420"/>
    </ligand>
</feature>
<dbReference type="InterPro" id="IPR000623">
    <property type="entry name" value="Shikimate_kinase/TSH1"/>
</dbReference>
<dbReference type="AlphaFoldDB" id="A0A085GHX6"/>
<dbReference type="EC" id="2.7.1.71" evidence="12"/>
<feature type="binding site" evidence="12">
    <location>
        <position position="79"/>
    </location>
    <ligand>
        <name>substrate</name>
    </ligand>
</feature>
<dbReference type="PANTHER" id="PTHR21087:SF21">
    <property type="entry name" value="SHIKIMATE KINASE 2"/>
    <property type="match status" value="1"/>
</dbReference>
<dbReference type="HAMAP" id="MF_01269">
    <property type="entry name" value="Shikimate_kinase_2"/>
    <property type="match status" value="1"/>
</dbReference>
<gene>
    <name evidence="12 13" type="primary">aroL</name>
    <name evidence="13" type="ORF">GBAG_0760</name>
</gene>
<dbReference type="RefSeq" id="WP_034493664.1">
    <property type="nucleotide sequence ID" value="NZ_JMPI01000020.1"/>
</dbReference>
<keyword evidence="9 12" id="KW-0460">Magnesium</keyword>
<dbReference type="Gene3D" id="3.40.50.300">
    <property type="entry name" value="P-loop containing nucleotide triphosphate hydrolases"/>
    <property type="match status" value="1"/>
</dbReference>
<keyword evidence="5 12" id="KW-0479">Metal-binding</keyword>
<evidence type="ECO:0000256" key="1">
    <source>
        <dbReference type="ARBA" id="ARBA00004842"/>
    </source>
</evidence>
<dbReference type="GO" id="GO:0005524">
    <property type="term" value="F:ATP binding"/>
    <property type="evidence" value="ECO:0007669"/>
    <property type="project" value="UniProtKB-UniRule"/>
</dbReference>
<comment type="similarity">
    <text evidence="12">Belongs to the shikimate kinase family. AroL subfamily.</text>
</comment>
<evidence type="ECO:0000313" key="13">
    <source>
        <dbReference type="EMBL" id="KFC83321.1"/>
    </source>
</evidence>
<dbReference type="Pfam" id="PF01202">
    <property type="entry name" value="SKI"/>
    <property type="match status" value="1"/>
</dbReference>
<evidence type="ECO:0000256" key="2">
    <source>
        <dbReference type="ARBA" id="ARBA00022490"/>
    </source>
</evidence>
<evidence type="ECO:0000256" key="10">
    <source>
        <dbReference type="ARBA" id="ARBA00023141"/>
    </source>
</evidence>
<evidence type="ECO:0000313" key="14">
    <source>
        <dbReference type="Proteomes" id="UP000028653"/>
    </source>
</evidence>
<dbReference type="NCBIfam" id="NF002988">
    <property type="entry name" value="PRK03731.1"/>
    <property type="match status" value="1"/>
</dbReference>
<keyword evidence="7 12" id="KW-0418">Kinase</keyword>
<dbReference type="GO" id="GO:0009423">
    <property type="term" value="P:chorismate biosynthetic process"/>
    <property type="evidence" value="ECO:0007669"/>
    <property type="project" value="UniProtKB-UniRule"/>
</dbReference>
<evidence type="ECO:0000256" key="12">
    <source>
        <dbReference type="HAMAP-Rule" id="MF_01269"/>
    </source>
</evidence>
<feature type="binding site" evidence="12">
    <location>
        <position position="34"/>
    </location>
    <ligand>
        <name>substrate</name>
    </ligand>
</feature>
<dbReference type="GO" id="GO:0005829">
    <property type="term" value="C:cytosol"/>
    <property type="evidence" value="ECO:0007669"/>
    <property type="project" value="TreeGrafter"/>
</dbReference>
<evidence type="ECO:0000256" key="3">
    <source>
        <dbReference type="ARBA" id="ARBA00022605"/>
    </source>
</evidence>
<dbReference type="CDD" id="cd00464">
    <property type="entry name" value="SK"/>
    <property type="match status" value="1"/>
</dbReference>
<dbReference type="eggNOG" id="COG0703">
    <property type="taxonomic scope" value="Bacteria"/>
</dbReference>
<dbReference type="GO" id="GO:0009073">
    <property type="term" value="P:aromatic amino acid family biosynthetic process"/>
    <property type="evidence" value="ECO:0007669"/>
    <property type="project" value="UniProtKB-KW"/>
</dbReference>
<keyword evidence="3 12" id="KW-0028">Amino-acid biosynthesis</keyword>
<evidence type="ECO:0000256" key="9">
    <source>
        <dbReference type="ARBA" id="ARBA00022842"/>
    </source>
</evidence>
<dbReference type="GO" id="GO:0004765">
    <property type="term" value="F:shikimate kinase activity"/>
    <property type="evidence" value="ECO:0007669"/>
    <property type="project" value="UniProtKB-UniRule"/>
</dbReference>
<feature type="binding site" evidence="12">
    <location>
        <begin position="12"/>
        <end position="17"/>
    </location>
    <ligand>
        <name>ATP</name>
        <dbReference type="ChEBI" id="CHEBI:30616"/>
    </ligand>
</feature>
<feature type="binding site" evidence="12">
    <location>
        <position position="120"/>
    </location>
    <ligand>
        <name>ATP</name>
        <dbReference type="ChEBI" id="CHEBI:30616"/>
    </ligand>
</feature>
<dbReference type="InterPro" id="IPR031322">
    <property type="entry name" value="Shikimate/glucono_kinase"/>
</dbReference>
<dbReference type="InterPro" id="IPR027544">
    <property type="entry name" value="Shikimate_kinase_2"/>
</dbReference>
<reference evidence="13 14" key="1">
    <citation type="submission" date="2014-05" db="EMBL/GenBank/DDBJ databases">
        <title>ATOL: Assembling a taxonomically balanced genome-scale reconstruction of the evolutionary history of the Enterobacteriaceae.</title>
        <authorList>
            <person name="Plunkett G.III."/>
            <person name="Neeno-Eckwall E.C."/>
            <person name="Glasner J.D."/>
            <person name="Perna N.T."/>
        </authorList>
    </citation>
    <scope>NUCLEOTIDE SEQUENCE [LARGE SCALE GENOMIC DNA]</scope>
    <source>
        <strain evidence="13 14">ATCC 33320</strain>
    </source>
</reference>
<comment type="caution">
    <text evidence="13">The sequence shown here is derived from an EMBL/GenBank/DDBJ whole genome shotgun (WGS) entry which is preliminary data.</text>
</comment>
<protein>
    <recommendedName>
        <fullName evidence="12">Shikimate kinase 2</fullName>
        <shortName evidence="12">SK 2</shortName>
        <ecNumber evidence="12">2.7.1.71</ecNumber>
    </recommendedName>
</protein>
<feature type="binding site" evidence="12">
    <location>
        <position position="16"/>
    </location>
    <ligand>
        <name>Mg(2+)</name>
        <dbReference type="ChEBI" id="CHEBI:18420"/>
    </ligand>
</feature>
<comment type="subcellular location">
    <subcellularLocation>
        <location evidence="12">Cytoplasm</location>
    </subcellularLocation>
</comment>
<dbReference type="STRING" id="1006004.GBAG_0760"/>
<proteinExistence type="inferred from homology"/>
<dbReference type="EMBL" id="JMPI01000020">
    <property type="protein sequence ID" value="KFC83321.1"/>
    <property type="molecule type" value="Genomic_DNA"/>
</dbReference>
<dbReference type="SUPFAM" id="SSF52540">
    <property type="entry name" value="P-loop containing nucleoside triphosphate hydrolases"/>
    <property type="match status" value="1"/>
</dbReference>
<evidence type="ECO:0000256" key="8">
    <source>
        <dbReference type="ARBA" id="ARBA00022840"/>
    </source>
</evidence>
<dbReference type="PRINTS" id="PR01100">
    <property type="entry name" value="SHIKIMTKNASE"/>
</dbReference>
<comment type="subunit">
    <text evidence="12">Monomer.</text>
</comment>
<comment type="pathway">
    <text evidence="1 12">Metabolic intermediate biosynthesis; chorismate biosynthesis; chorismate from D-erythrose 4-phosphate and phosphoenolpyruvate: step 5/7.</text>
</comment>
<dbReference type="InterPro" id="IPR023000">
    <property type="entry name" value="Shikimate_kinase_CS"/>
</dbReference>
<dbReference type="OrthoDB" id="9800332at2"/>
<dbReference type="GO" id="GO:0008652">
    <property type="term" value="P:amino acid biosynthetic process"/>
    <property type="evidence" value="ECO:0007669"/>
    <property type="project" value="UniProtKB-KW"/>
</dbReference>
<dbReference type="InterPro" id="IPR027417">
    <property type="entry name" value="P-loop_NTPase"/>
</dbReference>
<comment type="function">
    <text evidence="12">Catalyzes the specific phosphorylation of the 3-hydroxyl group of shikimic acid using ATP as a cosubstrate.</text>
</comment>
<organism evidence="13 14">
    <name type="scientific">Buttiauxella agrestis ATCC 33320</name>
    <dbReference type="NCBI Taxonomy" id="1006004"/>
    <lineage>
        <taxon>Bacteria</taxon>
        <taxon>Pseudomonadati</taxon>
        <taxon>Pseudomonadota</taxon>
        <taxon>Gammaproteobacteria</taxon>
        <taxon>Enterobacterales</taxon>
        <taxon>Enterobacteriaceae</taxon>
        <taxon>Buttiauxella</taxon>
    </lineage>
</organism>
<dbReference type="Proteomes" id="UP000028653">
    <property type="component" value="Unassembled WGS sequence"/>
</dbReference>
<comment type="domain">
    <text evidence="12">The LID domain closes over the active site upon ATP binding.</text>
</comment>
<dbReference type="UniPathway" id="UPA00053">
    <property type="reaction ID" value="UER00088"/>
</dbReference>
<feature type="region of interest" description="LID domain" evidence="12">
    <location>
        <begin position="112"/>
        <end position="126"/>
    </location>
</feature>
<accession>A0A085GHX6</accession>
<comment type="catalytic activity">
    <reaction evidence="11 12">
        <text>shikimate + ATP = 3-phosphoshikimate + ADP + H(+)</text>
        <dbReference type="Rhea" id="RHEA:13121"/>
        <dbReference type="ChEBI" id="CHEBI:15378"/>
        <dbReference type="ChEBI" id="CHEBI:30616"/>
        <dbReference type="ChEBI" id="CHEBI:36208"/>
        <dbReference type="ChEBI" id="CHEBI:145989"/>
        <dbReference type="ChEBI" id="CHEBI:456216"/>
        <dbReference type="EC" id="2.7.1.71"/>
    </reaction>
</comment>
<dbReference type="GO" id="GO:0000287">
    <property type="term" value="F:magnesium ion binding"/>
    <property type="evidence" value="ECO:0007669"/>
    <property type="project" value="UniProtKB-UniRule"/>
</dbReference>
<dbReference type="HAMAP" id="MF_00109">
    <property type="entry name" value="Shikimate_kinase"/>
    <property type="match status" value="1"/>
</dbReference>
<keyword evidence="4 12" id="KW-0808">Transferase</keyword>
<keyword evidence="6 12" id="KW-0547">Nucleotide-binding</keyword>
<dbReference type="PANTHER" id="PTHR21087">
    <property type="entry name" value="SHIKIMATE KINASE"/>
    <property type="match status" value="1"/>
</dbReference>
<comment type="caution">
    <text evidence="12">Lacks conserved residue(s) required for the propagation of feature annotation.</text>
</comment>